<dbReference type="InterPro" id="IPR048411">
    <property type="entry name" value="Htt_N_HEAT_rpt-1"/>
</dbReference>
<keyword evidence="9" id="KW-1185">Reference proteome</keyword>
<evidence type="ECO:0000256" key="2">
    <source>
        <dbReference type="ARBA" id="ARBA00004123"/>
    </source>
</evidence>
<dbReference type="EnsemblMetazoa" id="AAEL005242-RA">
    <property type="protein sequence ID" value="AAEL005242-PA"/>
    <property type="gene ID" value="AAEL005242"/>
</dbReference>
<evidence type="ECO:0000313" key="9">
    <source>
        <dbReference type="Proteomes" id="UP000008820"/>
    </source>
</evidence>
<comment type="function">
    <text evidence="1">May play a role in microtubule-mediated transport or vesicle function.</text>
</comment>
<dbReference type="InterPro" id="IPR000091">
    <property type="entry name" value="Huntingtin"/>
</dbReference>
<dbReference type="VEuPathDB" id="VectorBase:AAEL005242"/>
<dbReference type="InterPro" id="IPR011989">
    <property type="entry name" value="ARM-like"/>
</dbReference>
<dbReference type="Pfam" id="PF20927">
    <property type="entry name" value="Htt_C-HEAT"/>
    <property type="match status" value="1"/>
</dbReference>
<dbReference type="GO" id="GO:0005634">
    <property type="term" value="C:nucleus"/>
    <property type="evidence" value="ECO:0007669"/>
    <property type="project" value="UniProtKB-SubCell"/>
</dbReference>
<dbReference type="InterPro" id="IPR016024">
    <property type="entry name" value="ARM-type_fold"/>
</dbReference>
<dbReference type="InParanoid" id="A0A1S4F9Z4"/>
<evidence type="ECO:0000256" key="6">
    <source>
        <dbReference type="ARBA" id="ARBA00023242"/>
    </source>
</evidence>
<evidence type="ECO:0000256" key="3">
    <source>
        <dbReference type="ARBA" id="ARBA00004496"/>
    </source>
</evidence>
<comment type="similarity">
    <text evidence="4">Belongs to the huntingtin family.</text>
</comment>
<dbReference type="SUPFAM" id="SSF48371">
    <property type="entry name" value="ARM repeat"/>
    <property type="match status" value="2"/>
</dbReference>
<sequence>MEKLSMFGGLQKSIDILKSTECSQKEKIAHFGQISEAIVTCKSSSSSSSFQNHLSAAIGTLLMFCEETDSSVRMSAEENLSRIIRFCESNGSIVRVQVDLYHEIKKNGNEKALRVCLALFGHYCGAIKQRKGKIYAQNLLPCIFAISKRRETQVLESLATFVKVFTEKLESYMTDGEVLKITEVFVEDLAAECATKRRCAAQNIDSFIKRSRCPEFYANNTFNRCIEMLIKNQDQSAVLGVLTCFRGIMPIVLKHSSPERSIEILDLVLYFLKDGNHSVVNAALEVTAVILNNLQSGARKALLSQDLEHRPWLLKRKTLKNSVFKINMSDSLLGSRKSSTDARIDLLRPDRQMSFLQVTSTPTKFTPGDDKSLASASDLEMDFSRCMELENTLQMKDSSPENEMKHKPIQEDASLKRQKSTDSIGSLINTFLVTSTNAGESVSKFFRKSFDSPASGSTPAREVDNIKRSEEDDLSLESLASSQISMQSSNADTIRNELDVMLEVDDSIATETVTLTEHSREKYAPETHEPDTETAMASLASAMEDIVEQSPGAARDLFIGSIHDQNILDYATRLIASKFLLTGVKQGLIPDYNVRVSVKSMSLQILSQCIKLRPEVLLLALEKDEPSDEFDVVEILNLEDAINEMSNETLSNEAEDNSPENAKMAAVPETEALLEMKEDHFGECTSSTYFEYFSPMSISLDQGLTSLKSKLKMVEENFSTMASDSQDKLSKELDAILSQSDSGGLATKKGQRRKELLVVPKVITSKGDVVSKRLDPRKDDDQQMVADILLFYNHADQMLRANVLIIIGNFLKVVLENYGSVNAFLIFNDKKNVLGGYLNEDVLLNIIGQSFSDDIHIVVNQALTAFELVFMTYCKHQPYNTQWNRYCESDFVSFSLRKTSITNYFTDQNDDLQKIDLRKMLSQLLLVFNNKYWLVQCKICDVTANIDIKTLGATIGEEQARSIEDKCLQQIIKLLGSSDLRVRNHVGQRLIDYIENGSYNGARKNEGIIESFVNEHVLSNFAEPIDARRLLGVKEGEFTKKMAKILYVLSNKLLDVSDRNQLLGIIHFIKQLIVKYNPIDLLNMWNEFNLLDVLSSLMIEHTGTALDLTAQNDLLEICSTLMIVTLSSRPITSMDNEVIDKFIFHILKLLNIYQHLLMFPIPAPKPPKGDLFANPKELQLVNCFGYFGNDPLYVKLYNLLRNLYESYKITISDEMSQKLFGLLRTTIASLWRILEIKSISSMTNGFKFIEEVLRYLITFLPYEPEYCIRCTRFLLRFLFSCSYVNRLEDIAYFKKSSQSLVLSDTAECRQFFDRYYEFNKCRTIISVSDLGSYIKQFEQMVIACLKIYSKTSANVQTTILELLCQLLDFNINYQLLDSSNVFVESVLKHIELLETGSIADSERLMPNIVKFLFLLSHSKDRTKIINIPKIINICDNLLANASIRKTAIASLQALVHEIFFLYRVAPADRSSELIMAEVATQREVILNMMIKFPEEVLCYEIAPMVLLIERQSQVGKYEMEILNAIIGAMQERKMVISNDRERLIVERVLKMMDGGVILNATVIQSLLRVVDDVFKSKDLTSFQKMIYYQIIFKCALLKTDEEDLLHHVATFYNDSSVSTAGEQITNLIIDILYSSIESSQIHKEDTQLRDSLVQLVLIINQIKRYPKIKSTVMSTMKIEKLNVSSGDYVLQTFILNMLAEFGFELKTLTSALEDIRGTVMYEQSIADVIRFRTSAVFSTTDLCSSDISYLIDEHFITLVSKFDALLSYYVSSIDYSDKIVTKTIGSMRSMGSTYKQFNLLEKSNIRSLSIMTEMLNELLGDSNIVIARRSAIVLDGKLNALLKTEPLTSENVEKTLPYPKFEQLLNTFSPERRKRFAKLFKTVLLLVRFYDGLRTPQDLVPQIDTQSLKQINTDEDWFLDQIGFHCTTKSYTKPKNIARMLYEVNSESKLINFLSSSDFNFRLLREVIATAFETMSQVFRADCVQFNPHLNYLKVHPMLKVGMIVLMRKLEEINSTPEDAYDEKIVRHCVKATICFLENMIRLEHLCLIYVEARFIDRFLKDHILKSNFYESLLLFARSCAKFIQSKKPATKMNDITTVHLYLQCIDLILQQKCLWAELNQNDKYMEMQDLFIRLTFEVVTEHLRDSLFLQRYHPPELFSNLIANNYEQVEICLQVLLVAEYISEKESIDEEVYLAEHSKRWLSTMQSVAVSLLKMDRFYSIAMTPREVFNCYSLDVDVDPLKLPSVPIDYLYELDTLEAYLKRVNIFGYSSKHQFEELFMSLLVLINREGNPDIMNYQEQYEIKKMCLTAISNLLLTCYKYPRIGFGNGKYHHVPRVSPIKCDSVGLKKLHNIQLLIPSNSIFYQPNLERKLRMSTNDDGLWTNNNVIGTETFSANQFSIYYSWQTMECSENESLTSKNLKYFIEKANLDVMSSVQLIYGIFEQMIEDNFALVLPLLVQFCEICENRDQIRHLYNLLLGLQERVPMEDTLSQQHIIYLLCKMTALLVPTMAEMTHLCSIIPTYLKSTQLYIRDATLNGLSCLLECLVLSNTTMGGLSEELQMLRHIIINYTVKHGVIDESATTFSDTHSKLVWTLNFYLIETTSRFVADCNLLQNSIISANNILKRTTNLEIYLCILKGLERLVLINIIGRQLLEKVEKLALDLVKQDNEMFSLAALKLLVTCIYHSSNEQLENTERSNGIVQDEPEIIIQQIEKIEVLFTKIRTTTPQGAKIFGDVLCQLIRDLLPPNEILTKVFKELMLNQPNPDIIAAVTYQVFRSAIDCSYLALLQEWLLCSLPNFLAFSQINKSVWCLTVIFMSASLNQHLLKIFPEVLSLPSYQQLNEREINNLIISAKDFYRRLDASQKAKFREIFQQNESSVYQSLLGCL</sequence>
<keyword evidence="5" id="KW-0963">Cytoplasm</keyword>
<dbReference type="PANTHER" id="PTHR10170">
    <property type="entry name" value="HUNTINGTON DISEASE PROTEIN"/>
    <property type="match status" value="1"/>
</dbReference>
<dbReference type="Gene3D" id="1.25.10.10">
    <property type="entry name" value="Leucine-rich Repeat Variant"/>
    <property type="match status" value="1"/>
</dbReference>
<dbReference type="GO" id="GO:0005737">
    <property type="term" value="C:cytoplasm"/>
    <property type="evidence" value="ECO:0007669"/>
    <property type="project" value="UniProtKB-SubCell"/>
</dbReference>
<reference evidence="8" key="2">
    <citation type="submission" date="2020-05" db="UniProtKB">
        <authorList>
            <consortium name="EnsemblMetazoa"/>
        </authorList>
    </citation>
    <scope>IDENTIFICATION</scope>
    <source>
        <strain evidence="8">LVP_AGWG</strain>
    </source>
</reference>
<dbReference type="Proteomes" id="UP000008820">
    <property type="component" value="Chromosome 1"/>
</dbReference>
<protein>
    <submittedName>
        <fullName evidence="8">Uncharacterized protein</fullName>
    </submittedName>
</protein>
<evidence type="ECO:0000256" key="4">
    <source>
        <dbReference type="ARBA" id="ARBA00007153"/>
    </source>
</evidence>
<dbReference type="InterPro" id="IPR024613">
    <property type="entry name" value="Huntingtin_N_HEAT_rpt-2"/>
</dbReference>
<evidence type="ECO:0000256" key="1">
    <source>
        <dbReference type="ARBA" id="ARBA00002907"/>
    </source>
</evidence>
<dbReference type="OrthoDB" id="10065698at2759"/>
<name>A0A1S4F9Z4_AEDAE</name>
<reference evidence="8 9" key="1">
    <citation type="submission" date="2017-06" db="EMBL/GenBank/DDBJ databases">
        <title>Aedes aegypti genome working group (AGWG) sequencing and assembly.</title>
        <authorList>
            <consortium name="Aedes aegypti Genome Working Group (AGWG)"/>
            <person name="Matthews B.J."/>
        </authorList>
    </citation>
    <scope>NUCLEOTIDE SEQUENCE [LARGE SCALE GENOMIC DNA]</scope>
    <source>
        <strain evidence="8 9">LVP_AGWG</strain>
    </source>
</reference>
<dbReference type="Pfam" id="PF20926">
    <property type="entry name" value="Htt_N-HEAT_1"/>
    <property type="match status" value="1"/>
</dbReference>
<feature type="region of interest" description="Disordered" evidence="7">
    <location>
        <begin position="395"/>
        <end position="419"/>
    </location>
</feature>
<evidence type="ECO:0000256" key="7">
    <source>
        <dbReference type="SAM" id="MobiDB-lite"/>
    </source>
</evidence>
<feature type="compositionally biased region" description="Basic and acidic residues" evidence="7">
    <location>
        <begin position="398"/>
        <end position="415"/>
    </location>
</feature>
<gene>
    <name evidence="8" type="primary">5566195</name>
</gene>
<dbReference type="PRINTS" id="PR00375">
    <property type="entry name" value="HUNTINGTIN"/>
</dbReference>
<dbReference type="FunCoup" id="A0A1S4F9Z4">
    <property type="interactions" value="1494"/>
</dbReference>
<organism evidence="8 9">
    <name type="scientific">Aedes aegypti</name>
    <name type="common">Yellowfever mosquito</name>
    <name type="synonym">Culex aegypti</name>
    <dbReference type="NCBI Taxonomy" id="7159"/>
    <lineage>
        <taxon>Eukaryota</taxon>
        <taxon>Metazoa</taxon>
        <taxon>Ecdysozoa</taxon>
        <taxon>Arthropoda</taxon>
        <taxon>Hexapoda</taxon>
        <taxon>Insecta</taxon>
        <taxon>Pterygota</taxon>
        <taxon>Neoptera</taxon>
        <taxon>Endopterygota</taxon>
        <taxon>Diptera</taxon>
        <taxon>Nematocera</taxon>
        <taxon>Culicoidea</taxon>
        <taxon>Culicidae</taxon>
        <taxon>Culicinae</taxon>
        <taxon>Aedini</taxon>
        <taxon>Aedes</taxon>
        <taxon>Stegomyia</taxon>
    </lineage>
</organism>
<keyword evidence="6" id="KW-0539">Nucleus</keyword>
<feature type="compositionally biased region" description="Basic and acidic residues" evidence="7">
    <location>
        <begin position="461"/>
        <end position="470"/>
    </location>
</feature>
<evidence type="ECO:0000256" key="5">
    <source>
        <dbReference type="ARBA" id="ARBA00022490"/>
    </source>
</evidence>
<dbReference type="Pfam" id="PF12372">
    <property type="entry name" value="Htt_N-HEAT"/>
    <property type="match status" value="2"/>
</dbReference>
<dbReference type="InterPro" id="IPR028426">
    <property type="entry name" value="Huntingtin_fam"/>
</dbReference>
<feature type="region of interest" description="Disordered" evidence="7">
    <location>
        <begin position="448"/>
        <end position="472"/>
    </location>
</feature>
<dbReference type="InterPro" id="IPR048413">
    <property type="entry name" value="Htt_C-HEAT_rpt"/>
</dbReference>
<comment type="subcellular location">
    <subcellularLocation>
        <location evidence="3">Cytoplasm</location>
    </subcellularLocation>
    <subcellularLocation>
        <location evidence="2">Nucleus</location>
    </subcellularLocation>
</comment>
<proteinExistence type="inferred from homology"/>
<accession>A0A1S4F9Z4</accession>
<dbReference type="PANTHER" id="PTHR10170:SF10">
    <property type="entry name" value="HUNTINGTIN"/>
    <property type="match status" value="1"/>
</dbReference>
<evidence type="ECO:0000313" key="8">
    <source>
        <dbReference type="EnsemblMetazoa" id="AAEL005242-PA"/>
    </source>
</evidence>